<organism evidence="7 8">
    <name type="scientific">Thalassiosira oceanica</name>
    <name type="common">Marine diatom</name>
    <dbReference type="NCBI Taxonomy" id="159749"/>
    <lineage>
        <taxon>Eukaryota</taxon>
        <taxon>Sar</taxon>
        <taxon>Stramenopiles</taxon>
        <taxon>Ochrophyta</taxon>
        <taxon>Bacillariophyta</taxon>
        <taxon>Coscinodiscophyceae</taxon>
        <taxon>Thalassiosirophycidae</taxon>
        <taxon>Thalassiosirales</taxon>
        <taxon>Thalassiosiraceae</taxon>
        <taxon>Thalassiosira</taxon>
    </lineage>
</organism>
<proteinExistence type="predicted"/>
<keyword evidence="1" id="KW-0547">Nucleotide-binding</keyword>
<feature type="compositionally biased region" description="Basic residues" evidence="5">
    <location>
        <begin position="536"/>
        <end position="574"/>
    </location>
</feature>
<accession>K0RLB4</accession>
<dbReference type="Pfam" id="PF04408">
    <property type="entry name" value="WHD_HA2"/>
    <property type="match status" value="1"/>
</dbReference>
<feature type="region of interest" description="Disordered" evidence="5">
    <location>
        <begin position="267"/>
        <end position="358"/>
    </location>
</feature>
<feature type="region of interest" description="Disordered" evidence="5">
    <location>
        <begin position="455"/>
        <end position="493"/>
    </location>
</feature>
<feature type="compositionally biased region" description="Basic and acidic residues" evidence="5">
    <location>
        <begin position="90"/>
        <end position="108"/>
    </location>
</feature>
<dbReference type="PANTHER" id="PTHR18934:SF237">
    <property type="entry name" value="ATP-DEPENDENT DNA_RNA HELICASE DHX36"/>
    <property type="match status" value="1"/>
</dbReference>
<feature type="compositionally biased region" description="Acidic residues" evidence="5">
    <location>
        <begin position="47"/>
        <end position="57"/>
    </location>
</feature>
<evidence type="ECO:0000259" key="6">
    <source>
        <dbReference type="SMART" id="SM00847"/>
    </source>
</evidence>
<feature type="domain" description="Helicase-associated" evidence="6">
    <location>
        <begin position="742"/>
        <end position="845"/>
    </location>
</feature>
<feature type="region of interest" description="Disordered" evidence="5">
    <location>
        <begin position="1"/>
        <end position="132"/>
    </location>
</feature>
<feature type="compositionally biased region" description="Basic residues" evidence="5">
    <location>
        <begin position="646"/>
        <end position="655"/>
    </location>
</feature>
<feature type="region of interest" description="Disordered" evidence="5">
    <location>
        <begin position="1164"/>
        <end position="1263"/>
    </location>
</feature>
<dbReference type="Proteomes" id="UP000266841">
    <property type="component" value="Unassembled WGS sequence"/>
</dbReference>
<feature type="compositionally biased region" description="Basic residues" evidence="5">
    <location>
        <begin position="287"/>
        <end position="307"/>
    </location>
</feature>
<protein>
    <recommendedName>
        <fullName evidence="6">Helicase-associated domain-containing protein</fullName>
    </recommendedName>
</protein>
<comment type="caution">
    <text evidence="7">The sequence shown here is derived from an EMBL/GenBank/DDBJ whole genome shotgun (WGS) entry which is preliminary data.</text>
</comment>
<feature type="compositionally biased region" description="Basic and acidic residues" evidence="5">
    <location>
        <begin position="631"/>
        <end position="645"/>
    </location>
</feature>
<dbReference type="GO" id="GO:0004386">
    <property type="term" value="F:helicase activity"/>
    <property type="evidence" value="ECO:0007669"/>
    <property type="project" value="UniProtKB-KW"/>
</dbReference>
<feature type="compositionally biased region" description="Basic and acidic residues" evidence="5">
    <location>
        <begin position="518"/>
        <end position="531"/>
    </location>
</feature>
<feature type="compositionally biased region" description="Pro residues" evidence="5">
    <location>
        <begin position="607"/>
        <end position="616"/>
    </location>
</feature>
<evidence type="ECO:0000256" key="4">
    <source>
        <dbReference type="ARBA" id="ARBA00022840"/>
    </source>
</evidence>
<dbReference type="eggNOG" id="KOG0920">
    <property type="taxonomic scope" value="Eukaryota"/>
</dbReference>
<dbReference type="EMBL" id="AGNL01044556">
    <property type="protein sequence ID" value="EJK49651.1"/>
    <property type="molecule type" value="Genomic_DNA"/>
</dbReference>
<feature type="non-terminal residue" evidence="7">
    <location>
        <position position="1"/>
    </location>
</feature>
<dbReference type="GO" id="GO:0005524">
    <property type="term" value="F:ATP binding"/>
    <property type="evidence" value="ECO:0007669"/>
    <property type="project" value="UniProtKB-KW"/>
</dbReference>
<feature type="compositionally biased region" description="Polar residues" evidence="5">
    <location>
        <begin position="1184"/>
        <end position="1197"/>
    </location>
</feature>
<sequence>AEETPGRPPAGTAAEDGGTGDGAPPPGPALARHVRVGQRRLRRGVDDTDGEDEGDEDGGARAGPRDGKTDAEDAAAPRDADALDDDAREAEEILRLAALREAERRNQDDEAEDDGGDGGDGGGLTLDTTDPSFDGRRSWIKVRDLLQDIKRSSSAPSLADKTTWTSDGSLWESCCALGINNCSERKIEPHAEAFGRFFELQGTGPQQKLRGRKLRIEVDGETEARILGGESAAVVEYAKPVLYGDADRLAELVRLVDVANSLLGRHRTEGRGGEEADAPVPPPRLLVRGRLRPPRVRQRRRGPLRGHRLGEDHAAPPDTHGGRVVPPLGRRGRRGRDGTDVRHGTDRVHPAPPHICHVGGRAGRVRAERGGGGEGGVPDTLRAPRVRHDGAAVLHHGDTPAVPGGQSEARGGGLCHHRRAYRRAPQARTHVRDDRRVELHLVLRLELLGVVPADPRQDELPHRGALPRGHMRDRPVRAGQGSPADEQEQGTVEGAEERLGLLGRGGQGEVLRAGLPVREAEPRLRPDRERAPAAAHARRRPDMRRRRAHRVVRASHLGRRRRGRLPRLGPHLRPRLAGDHRRHEGTRTEAEGLPTTVRLGARSGLDRPPPPQPGPPVGSDEDIRQAPSGTEEDHRFDQPGRDEHHRRGRGLRRRPGTLEGEDLLGSHEHRESRDLLGLKVERAAEAGEVRTVQAGKVLQAVHGRTPVEELCLMVKTLDLGGLSIREILSLAINPPEPKAVENGIQLLTDLGALKPVAGGAAEELTPLGERLAQIPVHPAIGKCLLMGSLFSAYGDGSCGLRPLIAACATLSYKSPFVLPFGKEKEADRARKRYGHGLLSDHRLFAKVSRDYGRWRNSSRGEFARWADDNFLSPKTLKMTEQIEYDLCRHVEDLSRDGPGEIRGGGDRRAALTSGDMSPSLLMAILGASLSISFTAPGTKKLSSLGGGVPCSVHPSSLCVAVEDAGNERMLWKKYRHLLREQQDNRVVEEFVVDEPEKLFIVGWFERLKTSDVYLRDVSLIRDPLPLLLLLPGVERRGGGSAADDGGSLIFEVVGGKSSQGGESGADQSQGKRLLLKAKDRRTADLLLALRQRLFAFLDMVLSQTQGGRSISPQLENALERVISELQALFEISHAMYDRNRSFNRDPEVVELSGLHDAAHCVAMRSGNDDDGASDSGDELMSGMQRGSSSRYGDNNQYGGRGRGNEPSQNYGNQYSGRGRGNEPSQYYRNQNGGRGRGNRRRNDGWGRGGNAKRGRGGGGRGPW</sequence>
<name>K0RLB4_THAOC</name>
<evidence type="ECO:0000256" key="1">
    <source>
        <dbReference type="ARBA" id="ARBA00022741"/>
    </source>
</evidence>
<dbReference type="Gene3D" id="1.20.120.1080">
    <property type="match status" value="1"/>
</dbReference>
<keyword evidence="8" id="KW-1185">Reference proteome</keyword>
<dbReference type="OrthoDB" id="1699542at2759"/>
<dbReference type="SMART" id="SM00847">
    <property type="entry name" value="HA2"/>
    <property type="match status" value="1"/>
</dbReference>
<evidence type="ECO:0000313" key="8">
    <source>
        <dbReference type="Proteomes" id="UP000266841"/>
    </source>
</evidence>
<keyword evidence="3" id="KW-0347">Helicase</keyword>
<dbReference type="GO" id="GO:0005634">
    <property type="term" value="C:nucleus"/>
    <property type="evidence" value="ECO:0007669"/>
    <property type="project" value="TreeGrafter"/>
</dbReference>
<feature type="compositionally biased region" description="Basic and acidic residues" evidence="5">
    <location>
        <begin position="335"/>
        <end position="349"/>
    </location>
</feature>
<evidence type="ECO:0000256" key="2">
    <source>
        <dbReference type="ARBA" id="ARBA00022801"/>
    </source>
</evidence>
<dbReference type="GO" id="GO:0003723">
    <property type="term" value="F:RNA binding"/>
    <property type="evidence" value="ECO:0007669"/>
    <property type="project" value="TreeGrafter"/>
</dbReference>
<dbReference type="PANTHER" id="PTHR18934">
    <property type="entry name" value="ATP-DEPENDENT RNA HELICASE"/>
    <property type="match status" value="1"/>
</dbReference>
<dbReference type="GO" id="GO:0016787">
    <property type="term" value="F:hydrolase activity"/>
    <property type="evidence" value="ECO:0007669"/>
    <property type="project" value="UniProtKB-KW"/>
</dbReference>
<keyword evidence="2" id="KW-0378">Hydrolase</keyword>
<feature type="compositionally biased region" description="Polar residues" evidence="5">
    <location>
        <begin position="1205"/>
        <end position="1215"/>
    </location>
</feature>
<evidence type="ECO:0000313" key="7">
    <source>
        <dbReference type="EMBL" id="EJK49651.1"/>
    </source>
</evidence>
<dbReference type="InterPro" id="IPR007502">
    <property type="entry name" value="Helicase-assoc_dom"/>
</dbReference>
<dbReference type="AlphaFoldDB" id="K0RLB4"/>
<feature type="compositionally biased region" description="Acidic residues" evidence="5">
    <location>
        <begin position="1168"/>
        <end position="1177"/>
    </location>
</feature>
<feature type="compositionally biased region" description="Basic and acidic residues" evidence="5">
    <location>
        <begin position="664"/>
        <end position="673"/>
    </location>
</feature>
<feature type="compositionally biased region" description="Basic and acidic residues" evidence="5">
    <location>
        <begin position="63"/>
        <end position="81"/>
    </location>
</feature>
<gene>
    <name evidence="7" type="ORF">THAOC_31449</name>
</gene>
<feature type="compositionally biased region" description="Basic and acidic residues" evidence="5">
    <location>
        <begin position="576"/>
        <end position="590"/>
    </location>
</feature>
<feature type="region of interest" description="Disordered" evidence="5">
    <location>
        <begin position="512"/>
        <end position="673"/>
    </location>
</feature>
<evidence type="ECO:0000256" key="5">
    <source>
        <dbReference type="SAM" id="MobiDB-lite"/>
    </source>
</evidence>
<reference evidence="7 8" key="1">
    <citation type="journal article" date="2012" name="Genome Biol.">
        <title>Genome and low-iron response of an oceanic diatom adapted to chronic iron limitation.</title>
        <authorList>
            <person name="Lommer M."/>
            <person name="Specht M."/>
            <person name="Roy A.S."/>
            <person name="Kraemer L."/>
            <person name="Andreson R."/>
            <person name="Gutowska M.A."/>
            <person name="Wolf J."/>
            <person name="Bergner S.V."/>
            <person name="Schilhabel M.B."/>
            <person name="Klostermeier U.C."/>
            <person name="Beiko R.G."/>
            <person name="Rosenstiel P."/>
            <person name="Hippler M."/>
            <person name="Laroche J."/>
        </authorList>
    </citation>
    <scope>NUCLEOTIDE SEQUENCE [LARGE SCALE GENOMIC DNA]</scope>
    <source>
        <strain evidence="7 8">CCMP1005</strain>
    </source>
</reference>
<dbReference type="InterPro" id="IPR048333">
    <property type="entry name" value="HA2_WH"/>
</dbReference>
<evidence type="ECO:0000256" key="3">
    <source>
        <dbReference type="ARBA" id="ARBA00022806"/>
    </source>
</evidence>
<feature type="compositionally biased region" description="Basic residues" evidence="5">
    <location>
        <begin position="32"/>
        <end position="42"/>
    </location>
</feature>
<keyword evidence="4" id="KW-0067">ATP-binding</keyword>